<dbReference type="EMBL" id="AOHZ01000019">
    <property type="protein sequence ID" value="ELY59992.1"/>
    <property type="molecule type" value="Genomic_DNA"/>
</dbReference>
<gene>
    <name evidence="1" type="ORF">C493_04453</name>
</gene>
<dbReference type="RefSeq" id="WP_007258198.1">
    <property type="nucleotide sequence ID" value="NZ_AOHZ01000019.1"/>
</dbReference>
<accession>L9XEF9</accession>
<keyword evidence="2" id="KW-1185">Reference proteome</keyword>
<protein>
    <submittedName>
        <fullName evidence="1">Uncharacterized protein</fullName>
    </submittedName>
</protein>
<comment type="caution">
    <text evidence="1">The sequence shown here is derived from an EMBL/GenBank/DDBJ whole genome shotgun (WGS) entry which is preliminary data.</text>
</comment>
<sequence>MGRVIAATATAPLRHKIRETKREDDHDLVGEHVKVPRIDRSANGTELDYQEGRIEKVYVLSDETPALLSIETEEDDRIHIDLTASEGGRITGD</sequence>
<evidence type="ECO:0000313" key="2">
    <source>
        <dbReference type="Proteomes" id="UP000011602"/>
    </source>
</evidence>
<name>L9XEF9_9EURY</name>
<dbReference type="AlphaFoldDB" id="L9XEF9"/>
<evidence type="ECO:0000313" key="1">
    <source>
        <dbReference type="EMBL" id="ELY59992.1"/>
    </source>
</evidence>
<proteinExistence type="predicted"/>
<reference evidence="1 2" key="1">
    <citation type="journal article" date="2014" name="PLoS Genet.">
        <title>Phylogenetically driven sequencing of extremely halophilic archaea reveals strategies for static and dynamic osmo-response.</title>
        <authorList>
            <person name="Becker E.A."/>
            <person name="Seitzer P.M."/>
            <person name="Tritt A."/>
            <person name="Larsen D."/>
            <person name="Krusor M."/>
            <person name="Yao A.I."/>
            <person name="Wu D."/>
            <person name="Madern D."/>
            <person name="Eisen J.A."/>
            <person name="Darling A.E."/>
            <person name="Facciotti M.T."/>
        </authorList>
    </citation>
    <scope>NUCLEOTIDE SEQUENCE [LARGE SCALE GENOMIC DNA]</scope>
    <source>
        <strain evidence="1 2">JCM 12255</strain>
    </source>
</reference>
<dbReference type="Proteomes" id="UP000011602">
    <property type="component" value="Unassembled WGS sequence"/>
</dbReference>
<organism evidence="1 2">
    <name type="scientific">Natronolimnohabitans innermongolicus JCM 12255</name>
    <dbReference type="NCBI Taxonomy" id="1227499"/>
    <lineage>
        <taxon>Archaea</taxon>
        <taxon>Methanobacteriati</taxon>
        <taxon>Methanobacteriota</taxon>
        <taxon>Stenosarchaea group</taxon>
        <taxon>Halobacteria</taxon>
        <taxon>Halobacteriales</taxon>
        <taxon>Natrialbaceae</taxon>
        <taxon>Natronolimnohabitans</taxon>
    </lineage>
</organism>